<evidence type="ECO:0000256" key="2">
    <source>
        <dbReference type="ARBA" id="ARBA00023043"/>
    </source>
</evidence>
<dbReference type="PANTHER" id="PTHR24189:SF50">
    <property type="entry name" value="ANKYRIN REPEAT AND SOCS BOX PROTEIN 2"/>
    <property type="match status" value="1"/>
</dbReference>
<accession>A0ABP8M8H5</accession>
<dbReference type="SMART" id="SM00248">
    <property type="entry name" value="ANK"/>
    <property type="match status" value="2"/>
</dbReference>
<evidence type="ECO:0000256" key="3">
    <source>
        <dbReference type="PROSITE-ProRule" id="PRU00023"/>
    </source>
</evidence>
<evidence type="ECO:0008006" key="6">
    <source>
        <dbReference type="Google" id="ProtNLM"/>
    </source>
</evidence>
<sequence length="318" mass="35796">MDGMPTVKHPDSKRTFHEAVGWKAEDFFTDPQVVELCRAIEANDLERMKQLLDGGVDVNAIGTGGMTPLLWSFFDNNVERFELLLDHGADPSVKITTNLGVSQAFAVGDSAATLAAHSYYSSLYDAVVGHVKDFNITGAYGQPFLHIIIRAPISQEEKRRRILLAIEHGADIQQKDSLGTLATTAVGNGQQWELVLWLLDQGVDSSYCRPLDHYCLVHHVLSHEDRLTPGREQAYVNLLERLRQEGHDLDTIRKQRETFVGLMTNREKDLYIKSRIAEQVRSGLRPDPELGEEASEAWYAERRRQRMVGQSDDSAPIE</sequence>
<reference evidence="5" key="1">
    <citation type="journal article" date="2019" name="Int. J. Syst. Evol. Microbiol.">
        <title>The Global Catalogue of Microorganisms (GCM) 10K type strain sequencing project: providing services to taxonomists for standard genome sequencing and annotation.</title>
        <authorList>
            <consortium name="The Broad Institute Genomics Platform"/>
            <consortium name="The Broad Institute Genome Sequencing Center for Infectious Disease"/>
            <person name="Wu L."/>
            <person name="Ma J."/>
        </authorList>
    </citation>
    <scope>NUCLEOTIDE SEQUENCE [LARGE SCALE GENOMIC DNA]</scope>
    <source>
        <strain evidence="5">JCM 17759</strain>
    </source>
</reference>
<dbReference type="PROSITE" id="PS50088">
    <property type="entry name" value="ANK_REPEAT"/>
    <property type="match status" value="1"/>
</dbReference>
<dbReference type="InterPro" id="IPR002110">
    <property type="entry name" value="Ankyrin_rpt"/>
</dbReference>
<keyword evidence="1" id="KW-0677">Repeat</keyword>
<keyword evidence="5" id="KW-1185">Reference proteome</keyword>
<dbReference type="Proteomes" id="UP001500840">
    <property type="component" value="Unassembled WGS sequence"/>
</dbReference>
<dbReference type="Gene3D" id="1.25.40.20">
    <property type="entry name" value="Ankyrin repeat-containing domain"/>
    <property type="match status" value="1"/>
</dbReference>
<dbReference type="Pfam" id="PF00023">
    <property type="entry name" value="Ank"/>
    <property type="match status" value="1"/>
</dbReference>
<keyword evidence="2 3" id="KW-0040">ANK repeat</keyword>
<proteinExistence type="predicted"/>
<dbReference type="EMBL" id="BAABGA010000008">
    <property type="protein sequence ID" value="GAA4445951.1"/>
    <property type="molecule type" value="Genomic_DNA"/>
</dbReference>
<dbReference type="InterPro" id="IPR036770">
    <property type="entry name" value="Ankyrin_rpt-contain_sf"/>
</dbReference>
<evidence type="ECO:0000256" key="1">
    <source>
        <dbReference type="ARBA" id="ARBA00022737"/>
    </source>
</evidence>
<gene>
    <name evidence="4" type="ORF">GCM10023156_06220</name>
</gene>
<comment type="caution">
    <text evidence="4">The sequence shown here is derived from an EMBL/GenBank/DDBJ whole genome shotgun (WGS) entry which is preliminary data.</text>
</comment>
<feature type="repeat" description="ANK" evidence="3">
    <location>
        <begin position="64"/>
        <end position="96"/>
    </location>
</feature>
<evidence type="ECO:0000313" key="4">
    <source>
        <dbReference type="EMBL" id="GAA4445951.1"/>
    </source>
</evidence>
<dbReference type="PANTHER" id="PTHR24189">
    <property type="entry name" value="MYOTROPHIN"/>
    <property type="match status" value="1"/>
</dbReference>
<organism evidence="4 5">
    <name type="scientific">Novipirellula rosea</name>
    <dbReference type="NCBI Taxonomy" id="1031540"/>
    <lineage>
        <taxon>Bacteria</taxon>
        <taxon>Pseudomonadati</taxon>
        <taxon>Planctomycetota</taxon>
        <taxon>Planctomycetia</taxon>
        <taxon>Pirellulales</taxon>
        <taxon>Pirellulaceae</taxon>
        <taxon>Novipirellula</taxon>
    </lineage>
</organism>
<dbReference type="InterPro" id="IPR050745">
    <property type="entry name" value="Multifunctional_regulatory"/>
</dbReference>
<name>A0ABP8M8H5_9BACT</name>
<protein>
    <recommendedName>
        <fullName evidence="6">Ankyrin repeats (3 copies)</fullName>
    </recommendedName>
</protein>
<evidence type="ECO:0000313" key="5">
    <source>
        <dbReference type="Proteomes" id="UP001500840"/>
    </source>
</evidence>
<dbReference type="SUPFAM" id="SSF48403">
    <property type="entry name" value="Ankyrin repeat"/>
    <property type="match status" value="1"/>
</dbReference>